<dbReference type="EMBL" id="QLYX01000012">
    <property type="protein sequence ID" value="RAY12600.1"/>
    <property type="molecule type" value="Genomic_DNA"/>
</dbReference>
<keyword evidence="2" id="KW-1185">Reference proteome</keyword>
<comment type="caution">
    <text evidence="1">The sequence shown here is derived from an EMBL/GenBank/DDBJ whole genome shotgun (WGS) entry which is preliminary data.</text>
</comment>
<protein>
    <submittedName>
        <fullName evidence="1">Uncharacterized protein</fullName>
    </submittedName>
</protein>
<name>A0A365H0J6_9ACTN</name>
<accession>A0A365H0J6</accession>
<organism evidence="1 2">
    <name type="scientific">Actinomadura craniellae</name>
    <dbReference type="NCBI Taxonomy" id="2231787"/>
    <lineage>
        <taxon>Bacteria</taxon>
        <taxon>Bacillati</taxon>
        <taxon>Actinomycetota</taxon>
        <taxon>Actinomycetes</taxon>
        <taxon>Streptosporangiales</taxon>
        <taxon>Thermomonosporaceae</taxon>
        <taxon>Actinomadura</taxon>
    </lineage>
</organism>
<sequence>MPFNTAAADCRSAIVGVLSSWSALVADERGVAPPRRAAPHLGTFLRRHLDWLARHPGAGDFAAEVAALERAAHRVTSPDPTRRLPVGPCVEPRCTGSLTALVTRDRHRPAEIRCDADPAHTWTGHEWLALGDRPTEAPRWLSPADIECLWDIPRGSVYRLASEQRWRRHRRAGRAYYAAADVQRTLVHRH</sequence>
<dbReference type="Proteomes" id="UP000251891">
    <property type="component" value="Unassembled WGS sequence"/>
</dbReference>
<dbReference type="AlphaFoldDB" id="A0A365H0J6"/>
<proteinExistence type="predicted"/>
<gene>
    <name evidence="1" type="ORF">DPM19_23660</name>
</gene>
<evidence type="ECO:0000313" key="2">
    <source>
        <dbReference type="Proteomes" id="UP000251891"/>
    </source>
</evidence>
<reference evidence="1 2" key="1">
    <citation type="submission" date="2018-06" db="EMBL/GenBank/DDBJ databases">
        <title>Actinomadura craniellae sp. nov. isolated from marine sponge Craniella sp.</title>
        <authorList>
            <person name="Li L."/>
            <person name="Xu Q.H."/>
            <person name="Lin H.W."/>
            <person name="Lu Y.H."/>
        </authorList>
    </citation>
    <scope>NUCLEOTIDE SEQUENCE [LARGE SCALE GENOMIC DNA]</scope>
    <source>
        <strain evidence="1 2">LHW63021</strain>
    </source>
</reference>
<evidence type="ECO:0000313" key="1">
    <source>
        <dbReference type="EMBL" id="RAY12600.1"/>
    </source>
</evidence>